<reference evidence="2 3" key="1">
    <citation type="submission" date="2019-12" db="EMBL/GenBank/DDBJ databases">
        <authorList>
            <person name="Lee S.D."/>
        </authorList>
    </citation>
    <scope>NUCLEOTIDE SEQUENCE [LARGE SCALE GENOMIC DNA]</scope>
    <source>
        <strain evidence="2 3">GH3-10</strain>
    </source>
</reference>
<evidence type="ECO:0008006" key="4">
    <source>
        <dbReference type="Google" id="ProtNLM"/>
    </source>
</evidence>
<name>A0A844X9G7_9SPHN</name>
<keyword evidence="1" id="KW-0732">Signal</keyword>
<feature type="signal peptide" evidence="1">
    <location>
        <begin position="1"/>
        <end position="18"/>
    </location>
</feature>
<keyword evidence="3" id="KW-1185">Reference proteome</keyword>
<evidence type="ECO:0000313" key="2">
    <source>
        <dbReference type="EMBL" id="MWV26402.1"/>
    </source>
</evidence>
<feature type="chain" id="PRO_5032811102" description="Lipoprotein" evidence="1">
    <location>
        <begin position="19"/>
        <end position="131"/>
    </location>
</feature>
<comment type="caution">
    <text evidence="2">The sequence shown here is derived from an EMBL/GenBank/DDBJ whole genome shotgun (WGS) entry which is preliminary data.</text>
</comment>
<dbReference type="AlphaFoldDB" id="A0A844X9G7"/>
<dbReference type="Proteomes" id="UP000461409">
    <property type="component" value="Unassembled WGS sequence"/>
</dbReference>
<dbReference type="RefSeq" id="WP_160484099.1">
    <property type="nucleotide sequence ID" value="NZ_WUBR01000001.1"/>
</dbReference>
<proteinExistence type="predicted"/>
<reference evidence="2 3" key="2">
    <citation type="submission" date="2020-02" db="EMBL/GenBank/DDBJ databases">
        <title>Erythrobacter dongmakensis sp. nov., isolated from a tidal mudflat.</title>
        <authorList>
            <person name="Kim I.S."/>
        </authorList>
    </citation>
    <scope>NUCLEOTIDE SEQUENCE [LARGE SCALE GENOMIC DNA]</scope>
    <source>
        <strain evidence="2 3">GH3-10</strain>
    </source>
</reference>
<gene>
    <name evidence="2" type="ORF">GRF63_00655</name>
</gene>
<organism evidence="2 3">
    <name type="scientific">Aurantiacibacter rhizosphaerae</name>
    <dbReference type="NCBI Taxonomy" id="2691582"/>
    <lineage>
        <taxon>Bacteria</taxon>
        <taxon>Pseudomonadati</taxon>
        <taxon>Pseudomonadota</taxon>
        <taxon>Alphaproteobacteria</taxon>
        <taxon>Sphingomonadales</taxon>
        <taxon>Erythrobacteraceae</taxon>
        <taxon>Aurantiacibacter</taxon>
    </lineage>
</organism>
<dbReference type="EMBL" id="WUBR01000001">
    <property type="protein sequence ID" value="MWV26402.1"/>
    <property type="molecule type" value="Genomic_DNA"/>
</dbReference>
<evidence type="ECO:0000256" key="1">
    <source>
        <dbReference type="SAM" id="SignalP"/>
    </source>
</evidence>
<sequence length="131" mass="14185">MKRALAILLAPLALAACATTPVIDAPPASAYTPLSIPDRAFQSEEQVADFYLNRANTDDAEITREIGRDGTGLGSRMILVTTDGYRDDSVIGEQWRIVLGEADDGYRVLQAGIRYNCARGANPGWSRNLCP</sequence>
<evidence type="ECO:0000313" key="3">
    <source>
        <dbReference type="Proteomes" id="UP000461409"/>
    </source>
</evidence>
<dbReference type="PROSITE" id="PS51257">
    <property type="entry name" value="PROKAR_LIPOPROTEIN"/>
    <property type="match status" value="1"/>
</dbReference>
<protein>
    <recommendedName>
        <fullName evidence="4">Lipoprotein</fullName>
    </recommendedName>
</protein>
<accession>A0A844X9G7</accession>